<organism evidence="4 5">
    <name type="scientific">Atractosteus spatula</name>
    <name type="common">Alligator gar</name>
    <name type="synonym">Lepisosteus spatula</name>
    <dbReference type="NCBI Taxonomy" id="7917"/>
    <lineage>
        <taxon>Eukaryota</taxon>
        <taxon>Metazoa</taxon>
        <taxon>Chordata</taxon>
        <taxon>Craniata</taxon>
        <taxon>Vertebrata</taxon>
        <taxon>Euteleostomi</taxon>
        <taxon>Actinopterygii</taxon>
        <taxon>Neopterygii</taxon>
        <taxon>Holostei</taxon>
        <taxon>Semionotiformes</taxon>
        <taxon>Lepisosteidae</taxon>
        <taxon>Atractosteus</taxon>
    </lineage>
</organism>
<accession>A0A8J7T7N9</accession>
<dbReference type="GO" id="GO:0008017">
    <property type="term" value="F:microtubule binding"/>
    <property type="evidence" value="ECO:0007669"/>
    <property type="project" value="TreeGrafter"/>
</dbReference>
<name>A0A8J7T7N9_ATRSP</name>
<proteinExistence type="predicted"/>
<feature type="compositionally biased region" description="Polar residues" evidence="3">
    <location>
        <begin position="709"/>
        <end position="718"/>
    </location>
</feature>
<feature type="non-terminal residue" evidence="4">
    <location>
        <position position="1307"/>
    </location>
</feature>
<gene>
    <name evidence="4" type="primary">Mtus2</name>
    <name evidence="4" type="ORF">GTO95_0003278</name>
</gene>
<dbReference type="PANTHER" id="PTHR24200:SF14">
    <property type="entry name" value="MICROTUBULE-ASSOCIATED TUMOR SUPPRESSOR CANDIDATE 2"/>
    <property type="match status" value="1"/>
</dbReference>
<comment type="caution">
    <text evidence="4">The sequence shown here is derived from an EMBL/GenBank/DDBJ whole genome shotgun (WGS) entry which is preliminary data.</text>
</comment>
<feature type="compositionally biased region" description="Polar residues" evidence="3">
    <location>
        <begin position="357"/>
        <end position="368"/>
    </location>
</feature>
<feature type="compositionally biased region" description="Polar residues" evidence="3">
    <location>
        <begin position="415"/>
        <end position="430"/>
    </location>
</feature>
<reference evidence="4" key="1">
    <citation type="journal article" date="2021" name="Cell">
        <title>Tracing the genetic footprints of vertebrate landing in non-teleost ray-finned fishes.</title>
        <authorList>
            <person name="Bi X."/>
            <person name="Wang K."/>
            <person name="Yang L."/>
            <person name="Pan H."/>
            <person name="Jiang H."/>
            <person name="Wei Q."/>
            <person name="Fang M."/>
            <person name="Yu H."/>
            <person name="Zhu C."/>
            <person name="Cai Y."/>
            <person name="He Y."/>
            <person name="Gan X."/>
            <person name="Zeng H."/>
            <person name="Yu D."/>
            <person name="Zhu Y."/>
            <person name="Jiang H."/>
            <person name="Qiu Q."/>
            <person name="Yang H."/>
            <person name="Zhang Y.E."/>
            <person name="Wang W."/>
            <person name="Zhu M."/>
            <person name="He S."/>
            <person name="Zhang G."/>
        </authorList>
    </citation>
    <scope>NUCLEOTIDE SEQUENCE</scope>
    <source>
        <strain evidence="4">Allg_001</strain>
    </source>
</reference>
<protein>
    <submittedName>
        <fullName evidence="4">MTUS2 protein</fullName>
    </submittedName>
</protein>
<feature type="non-terminal residue" evidence="4">
    <location>
        <position position="1"/>
    </location>
</feature>
<sequence>MSLQGELGGSYDSSLQDSRGEIKNNNKQAFVSSGDANANEIPAEDGCNEDGGGTCKGGTSDTVTIPPLVSQTEDQDKIIIWGTDSQCDDPDLEEFELLECQELEAYLEEEGKGMFLESDSAYSQHAACSSPQVAAKIEVKGDTCSALSFKKRIAQDPGQMAPEVSSENDIIVSCISASSTPSRGLASTLDSSRRTQTVDPQHIPPEALSMTSEDTLAFLSNVATSVKNRRSQLIGNPPVGSTKQSDNSAQNLNSKFQSQEVLYKTEAQPEQRYSGQRIKMSPCEDLTDSQTSETEVTSGQHERKAVDSAITEGMPNPSLKDGSWKGHPFTTAALPGQGKDSEEDTSHQSVQPRPHTSDTGRAQNASGHSSEESRISPSTETTVHKASHKDSFRVSQSFDPFTADKKQQLGKKSCTEPSSEAQTGAKSTGSPRRRPLSSPGKVSARAQPGESGNTSKEPVLSYNERLHPTGSSVDNPQMLNSGLKPPSKVCLSSGIPKPILQHPRTSLLNRGETETSSGSKLEDKNETKFPPKPKHVRPKIITYIRKTPQVKQLDSAYDVATLPSRLSTYTSPLAKEPKPASGDPKSSPVLSASNLLYDKYRNEMQKGRYYSSGLMVSGIKPPSHTVPHKMVGKSDSFYGELADKLLQDMGGGEDSTISHLGAHEAGPASIFRSSMVLRPQLGLGAVTRLPSAKTRMLLAGQRSALSFNHPTQAASPASQCCPDPSVDQRKSIPGTPTRSHFPKPGQSGLRPPGYSRLPAARLAAFGFVRSASVSSVSSNQSNESSHSDPCKSSIRSGGGVEEQTSQKPPVPPSETPRGPSRSSPQPPSTPATARRTLLPAQKGSPVASRKEIQKDVEVAKPAISSPKRVVVAASKPHSPVHTRQKPGAPRNAISPKSEPHAREAERQIVQKLKEKCEEQARQLLSLQEELKKATLGLEVFAITTQHFCQKSESALVKERELSLELANLRNEVAFNTARWERLQQDKEELEKHFERELRRLHMQQEAELKALEDRLRSHHRAEQDRLQAEHQALLEMISSQHQEQIEEMNVNHSAAVLEMENIHTVTIAELQDEHEKKVKELKEAHELERKRLEEEFEKLRLSLQWHGGNHCQGKWRCAYSEPMSDEDCILAGDQVDTLTFQNRSLRDRAKRFEEALRKSTDEQIEDALAPYLHIEEDLKSLKHILEMKNQQIHEQEKKIVQLEKLAEKNVVLEERVQVLQQQNEDLKARIDQNIAVSRQLSEENANLQEYVEKESNEKKRLSRTNEELLWRLQSGELLSPRMSPSSSPVHRASPGPASPSRLNSFPR</sequence>
<evidence type="ECO:0000256" key="2">
    <source>
        <dbReference type="SAM" id="Coils"/>
    </source>
</evidence>
<keyword evidence="5" id="KW-1185">Reference proteome</keyword>
<dbReference type="GO" id="GO:0005634">
    <property type="term" value="C:nucleus"/>
    <property type="evidence" value="ECO:0007669"/>
    <property type="project" value="TreeGrafter"/>
</dbReference>
<keyword evidence="1 2" id="KW-0175">Coiled coil</keyword>
<feature type="region of interest" description="Disordered" evidence="3">
    <location>
        <begin position="183"/>
        <end position="206"/>
    </location>
</feature>
<evidence type="ECO:0000256" key="3">
    <source>
        <dbReference type="SAM" id="MobiDB-lite"/>
    </source>
</evidence>
<feature type="region of interest" description="Disordered" evidence="3">
    <location>
        <begin position="776"/>
        <end position="903"/>
    </location>
</feature>
<feature type="coiled-coil region" evidence="2">
    <location>
        <begin position="1067"/>
        <end position="1102"/>
    </location>
</feature>
<feature type="coiled-coil region" evidence="2">
    <location>
        <begin position="1142"/>
        <end position="1271"/>
    </location>
</feature>
<feature type="compositionally biased region" description="Polar residues" evidence="3">
    <location>
        <begin position="25"/>
        <end position="36"/>
    </location>
</feature>
<feature type="compositionally biased region" description="Polar residues" evidence="3">
    <location>
        <begin position="469"/>
        <end position="480"/>
    </location>
</feature>
<dbReference type="EMBL" id="JAAWVO010012841">
    <property type="protein sequence ID" value="MBN3313748.1"/>
    <property type="molecule type" value="Genomic_DNA"/>
</dbReference>
<dbReference type="Proteomes" id="UP000736164">
    <property type="component" value="Unassembled WGS sequence"/>
</dbReference>
<feature type="compositionally biased region" description="Polar residues" evidence="3">
    <location>
        <begin position="288"/>
        <end position="299"/>
    </location>
</feature>
<dbReference type="GO" id="GO:0005737">
    <property type="term" value="C:cytoplasm"/>
    <property type="evidence" value="ECO:0007669"/>
    <property type="project" value="TreeGrafter"/>
</dbReference>
<dbReference type="PANTHER" id="PTHR24200">
    <property type="entry name" value="TOUCAN, ISOFORM A"/>
    <property type="match status" value="1"/>
</dbReference>
<dbReference type="InterPro" id="IPR051293">
    <property type="entry name" value="MTUS1/CCDC69"/>
</dbReference>
<evidence type="ECO:0000313" key="5">
    <source>
        <dbReference type="Proteomes" id="UP000736164"/>
    </source>
</evidence>
<evidence type="ECO:0000256" key="1">
    <source>
        <dbReference type="ARBA" id="ARBA00023054"/>
    </source>
</evidence>
<feature type="compositionally biased region" description="Polar residues" evidence="3">
    <location>
        <begin position="503"/>
        <end position="519"/>
    </location>
</feature>
<feature type="region of interest" description="Disordered" evidence="3">
    <location>
        <begin position="1277"/>
        <end position="1307"/>
    </location>
</feature>
<feature type="region of interest" description="Disordered" evidence="3">
    <location>
        <begin position="569"/>
        <end position="588"/>
    </location>
</feature>
<feature type="compositionally biased region" description="Low complexity" evidence="3">
    <location>
        <begin position="1279"/>
        <end position="1288"/>
    </location>
</feature>
<feature type="compositionally biased region" description="Basic and acidic residues" evidence="3">
    <location>
        <begin position="848"/>
        <end position="858"/>
    </location>
</feature>
<feature type="region of interest" description="Disordered" evidence="3">
    <location>
        <begin position="1"/>
        <end position="69"/>
    </location>
</feature>
<feature type="compositionally biased region" description="Polar residues" evidence="3">
    <location>
        <begin position="188"/>
        <end position="199"/>
    </location>
</feature>
<feature type="region of interest" description="Disordered" evidence="3">
    <location>
        <begin position="709"/>
        <end position="755"/>
    </location>
</feature>
<evidence type="ECO:0000313" key="4">
    <source>
        <dbReference type="EMBL" id="MBN3313748.1"/>
    </source>
</evidence>
<feature type="compositionally biased region" description="Basic and acidic residues" evidence="3">
    <location>
        <begin position="520"/>
        <end position="529"/>
    </location>
</feature>
<feature type="region of interest" description="Disordered" evidence="3">
    <location>
        <begin position="266"/>
        <end position="534"/>
    </location>
</feature>